<dbReference type="InterPro" id="IPR036236">
    <property type="entry name" value="Znf_C2H2_sf"/>
</dbReference>
<evidence type="ECO:0000259" key="6">
    <source>
        <dbReference type="PROSITE" id="PS50157"/>
    </source>
</evidence>
<keyword evidence="1" id="KW-0479">Metal-binding</keyword>
<feature type="compositionally biased region" description="Low complexity" evidence="5">
    <location>
        <begin position="9"/>
        <end position="21"/>
    </location>
</feature>
<evidence type="ECO:0000313" key="8">
    <source>
        <dbReference type="Proteomes" id="UP000191342"/>
    </source>
</evidence>
<comment type="caution">
    <text evidence="7">The sequence shown here is derived from an EMBL/GenBank/DDBJ whole genome shotgun (WGS) entry which is preliminary data.</text>
</comment>
<protein>
    <recommendedName>
        <fullName evidence="6">C2H2-type domain-containing protein</fullName>
    </recommendedName>
</protein>
<dbReference type="PANTHER" id="PTHR23235:SF132">
    <property type="entry name" value="KRUEPPEL-LIKE FACTOR 9"/>
    <property type="match status" value="1"/>
</dbReference>
<dbReference type="PROSITE" id="PS50157">
    <property type="entry name" value="ZINC_FINGER_C2H2_2"/>
    <property type="match status" value="2"/>
</dbReference>
<dbReference type="PANTHER" id="PTHR23235">
    <property type="entry name" value="KRUEPPEL-LIKE TRANSCRIPTION FACTOR"/>
    <property type="match status" value="1"/>
</dbReference>
<dbReference type="Proteomes" id="UP000191342">
    <property type="component" value="Unassembled WGS sequence"/>
</dbReference>
<dbReference type="EMBL" id="MLQL01000086">
    <property type="protein sequence ID" value="OQE10606.1"/>
    <property type="molecule type" value="Genomic_DNA"/>
</dbReference>
<evidence type="ECO:0000313" key="7">
    <source>
        <dbReference type="EMBL" id="OQE10606.1"/>
    </source>
</evidence>
<dbReference type="InterPro" id="IPR013087">
    <property type="entry name" value="Znf_C2H2_type"/>
</dbReference>
<proteinExistence type="predicted"/>
<feature type="domain" description="C2H2-type" evidence="6">
    <location>
        <begin position="283"/>
        <end position="313"/>
    </location>
</feature>
<reference evidence="8" key="1">
    <citation type="journal article" date="2017" name="Nat. Microbiol.">
        <title>Global analysis of biosynthetic gene clusters reveals vast potential of secondary metabolite production in Penicillium species.</title>
        <authorList>
            <person name="Nielsen J.C."/>
            <person name="Grijseels S."/>
            <person name="Prigent S."/>
            <person name="Ji B."/>
            <person name="Dainat J."/>
            <person name="Nielsen K.F."/>
            <person name="Frisvad J.C."/>
            <person name="Workman M."/>
            <person name="Nielsen J."/>
        </authorList>
    </citation>
    <scope>NUCLEOTIDE SEQUENCE [LARGE SCALE GENOMIC DNA]</scope>
    <source>
        <strain evidence="8">IBT 14082</strain>
    </source>
</reference>
<dbReference type="STRING" id="254877.A0A1V6S9Q3"/>
<dbReference type="Pfam" id="PF00096">
    <property type="entry name" value="zf-C2H2"/>
    <property type="match status" value="1"/>
</dbReference>
<evidence type="ECO:0000256" key="1">
    <source>
        <dbReference type="ARBA" id="ARBA00022723"/>
    </source>
</evidence>
<gene>
    <name evidence="7" type="ORF">PENFLA_c086G00250</name>
</gene>
<keyword evidence="8" id="KW-1185">Reference proteome</keyword>
<dbReference type="OrthoDB" id="654211at2759"/>
<name>A0A1V6S9Q3_9EURO</name>
<dbReference type="PROSITE" id="PS00028">
    <property type="entry name" value="ZINC_FINGER_C2H2_1"/>
    <property type="match status" value="2"/>
</dbReference>
<dbReference type="SUPFAM" id="SSF57667">
    <property type="entry name" value="beta-beta-alpha zinc fingers"/>
    <property type="match status" value="1"/>
</dbReference>
<dbReference type="SMART" id="SM00355">
    <property type="entry name" value="ZnF_C2H2"/>
    <property type="match status" value="2"/>
</dbReference>
<dbReference type="GO" id="GO:0000978">
    <property type="term" value="F:RNA polymerase II cis-regulatory region sequence-specific DNA binding"/>
    <property type="evidence" value="ECO:0007669"/>
    <property type="project" value="TreeGrafter"/>
</dbReference>
<evidence type="ECO:0000256" key="2">
    <source>
        <dbReference type="ARBA" id="ARBA00022771"/>
    </source>
</evidence>
<dbReference type="AlphaFoldDB" id="A0A1V6S9Q3"/>
<accession>A0A1V6S9Q3</accession>
<dbReference type="Gene3D" id="3.30.160.60">
    <property type="entry name" value="Classic Zinc Finger"/>
    <property type="match status" value="2"/>
</dbReference>
<feature type="region of interest" description="Disordered" evidence="5">
    <location>
        <begin position="1"/>
        <end position="40"/>
    </location>
</feature>
<organism evidence="7 8">
    <name type="scientific">Penicillium flavigenum</name>
    <dbReference type="NCBI Taxonomy" id="254877"/>
    <lineage>
        <taxon>Eukaryota</taxon>
        <taxon>Fungi</taxon>
        <taxon>Dikarya</taxon>
        <taxon>Ascomycota</taxon>
        <taxon>Pezizomycotina</taxon>
        <taxon>Eurotiomycetes</taxon>
        <taxon>Eurotiomycetidae</taxon>
        <taxon>Eurotiales</taxon>
        <taxon>Aspergillaceae</taxon>
        <taxon>Penicillium</taxon>
    </lineage>
</organism>
<dbReference type="GO" id="GO:0000981">
    <property type="term" value="F:DNA-binding transcription factor activity, RNA polymerase II-specific"/>
    <property type="evidence" value="ECO:0007669"/>
    <property type="project" value="TreeGrafter"/>
</dbReference>
<feature type="domain" description="C2H2-type" evidence="6">
    <location>
        <begin position="253"/>
        <end position="282"/>
    </location>
</feature>
<sequence length="360" mass="40591">MFRERGKHLLLLSPTQPLPQLDQHDGPSLPEVNPPTPAATPVHNWDSQVLPSWPDPDHSIWRHNKLDTTSLEREYRADHGVIQAYHCSPGSHYHAPMPLRDHGMPNLCISQETDCSLGSTSIPCLPPLGPCHLRQIDSSQKSNVVERVLGAGSSTMQTVNPALVFPSALATTSESLDFTASLPAAVEVDPIPSRTGIAPTWMLDQPQEQSQVLHDTTMCVNDHSLLDCHVNSRQHGHNLNVENQKFDMHERRFKCKIIGCRMGFKREDHLERHTRSHLKEKPYVCWVPGCRRTFARRDNLKVHCTKTHTRRGGRNRYVATLDEASPDYDPEFRGQLSFDGRPLRFLAPINSVPEAKPLQP</sequence>
<keyword evidence="3" id="KW-0862">Zinc</keyword>
<evidence type="ECO:0000256" key="3">
    <source>
        <dbReference type="ARBA" id="ARBA00022833"/>
    </source>
</evidence>
<evidence type="ECO:0000256" key="4">
    <source>
        <dbReference type="PROSITE-ProRule" id="PRU00042"/>
    </source>
</evidence>
<dbReference type="GO" id="GO:0008270">
    <property type="term" value="F:zinc ion binding"/>
    <property type="evidence" value="ECO:0007669"/>
    <property type="project" value="UniProtKB-KW"/>
</dbReference>
<evidence type="ECO:0000256" key="5">
    <source>
        <dbReference type="SAM" id="MobiDB-lite"/>
    </source>
</evidence>
<keyword evidence="2 4" id="KW-0863">Zinc-finger</keyword>